<gene>
    <name evidence="2" type="ORF">Cadr_000028752</name>
</gene>
<feature type="region of interest" description="Disordered" evidence="1">
    <location>
        <begin position="1"/>
        <end position="20"/>
    </location>
</feature>
<comment type="caution">
    <text evidence="2">The sequence shown here is derived from an EMBL/GenBank/DDBJ whole genome shotgun (WGS) entry which is preliminary data.</text>
</comment>
<dbReference type="EMBL" id="JWIN03000033">
    <property type="protein sequence ID" value="KAB1255014.1"/>
    <property type="molecule type" value="Genomic_DNA"/>
</dbReference>
<sequence length="147" mass="16232">MGASLVSQGSFPTDTEAHRDGATGMNLAAQDRRAVQSFKQITSHRESWSGARLSGRTPYPHQPCSVCVMVRPGLGWPWLAGETSNARVTSPWQKRTPMDWTFRRSPWSSDQGSNQPSFSSPVRRKRTREEGLGLAPPVVFPAPLTLL</sequence>
<reference evidence="2 3" key="1">
    <citation type="journal article" date="2019" name="Mol. Ecol. Resour.">
        <title>Improving Illumina assemblies with Hi-C and long reads: an example with the North African dromedary.</title>
        <authorList>
            <person name="Elbers J.P."/>
            <person name="Rogers M.F."/>
            <person name="Perelman P.L."/>
            <person name="Proskuryakova A.A."/>
            <person name="Serdyukova N.A."/>
            <person name="Johnson W.E."/>
            <person name="Horin P."/>
            <person name="Corander J."/>
            <person name="Murphy D."/>
            <person name="Burger P.A."/>
        </authorList>
    </citation>
    <scope>NUCLEOTIDE SEQUENCE [LARGE SCALE GENOMIC DNA]</scope>
    <source>
        <strain evidence="2">Drom800</strain>
        <tissue evidence="2">Blood</tissue>
    </source>
</reference>
<dbReference type="Proteomes" id="UP000299084">
    <property type="component" value="Unassembled WGS sequence"/>
</dbReference>
<protein>
    <submittedName>
        <fullName evidence="2">Uncharacterized protein</fullName>
    </submittedName>
</protein>
<accession>A0A5N4C9F6</accession>
<evidence type="ECO:0000256" key="1">
    <source>
        <dbReference type="SAM" id="MobiDB-lite"/>
    </source>
</evidence>
<keyword evidence="3" id="KW-1185">Reference proteome</keyword>
<dbReference type="AlphaFoldDB" id="A0A5N4C9F6"/>
<name>A0A5N4C9F6_CAMDR</name>
<evidence type="ECO:0000313" key="3">
    <source>
        <dbReference type="Proteomes" id="UP000299084"/>
    </source>
</evidence>
<organism evidence="2 3">
    <name type="scientific">Camelus dromedarius</name>
    <name type="common">Dromedary</name>
    <name type="synonym">Arabian camel</name>
    <dbReference type="NCBI Taxonomy" id="9838"/>
    <lineage>
        <taxon>Eukaryota</taxon>
        <taxon>Metazoa</taxon>
        <taxon>Chordata</taxon>
        <taxon>Craniata</taxon>
        <taxon>Vertebrata</taxon>
        <taxon>Euteleostomi</taxon>
        <taxon>Mammalia</taxon>
        <taxon>Eutheria</taxon>
        <taxon>Laurasiatheria</taxon>
        <taxon>Artiodactyla</taxon>
        <taxon>Tylopoda</taxon>
        <taxon>Camelidae</taxon>
        <taxon>Camelus</taxon>
    </lineage>
</organism>
<proteinExistence type="predicted"/>
<feature type="compositionally biased region" description="Polar residues" evidence="1">
    <location>
        <begin position="1"/>
        <end position="13"/>
    </location>
</feature>
<evidence type="ECO:0000313" key="2">
    <source>
        <dbReference type="EMBL" id="KAB1255014.1"/>
    </source>
</evidence>
<feature type="compositionally biased region" description="Polar residues" evidence="1">
    <location>
        <begin position="106"/>
        <end position="120"/>
    </location>
</feature>
<feature type="region of interest" description="Disordered" evidence="1">
    <location>
        <begin position="85"/>
        <end position="130"/>
    </location>
</feature>